<comment type="caution">
    <text evidence="3">The sequence shown here is derived from an EMBL/GenBank/DDBJ whole genome shotgun (WGS) entry which is preliminary data.</text>
</comment>
<evidence type="ECO:0000256" key="1">
    <source>
        <dbReference type="SAM" id="SignalP"/>
    </source>
</evidence>
<dbReference type="EMBL" id="DVOS01000022">
    <property type="protein sequence ID" value="HIV22691.1"/>
    <property type="molecule type" value="Genomic_DNA"/>
</dbReference>
<accession>A0A9D1T7Q6</accession>
<protein>
    <submittedName>
        <fullName evidence="3">M28 family peptidase</fullName>
    </submittedName>
</protein>
<feature type="domain" description="Peptidase M28" evidence="2">
    <location>
        <begin position="144"/>
        <end position="281"/>
    </location>
</feature>
<dbReference type="Gene3D" id="3.40.630.10">
    <property type="entry name" value="Zn peptidases"/>
    <property type="match status" value="1"/>
</dbReference>
<feature type="signal peptide" evidence="1">
    <location>
        <begin position="1"/>
        <end position="23"/>
    </location>
</feature>
<dbReference type="GO" id="GO:0008235">
    <property type="term" value="F:metalloexopeptidase activity"/>
    <property type="evidence" value="ECO:0007669"/>
    <property type="project" value="InterPro"/>
</dbReference>
<reference evidence="3" key="1">
    <citation type="submission" date="2020-10" db="EMBL/GenBank/DDBJ databases">
        <authorList>
            <person name="Gilroy R."/>
        </authorList>
    </citation>
    <scope>NUCLEOTIDE SEQUENCE</scope>
    <source>
        <strain evidence="3">ChiBcec6-7307</strain>
    </source>
</reference>
<reference evidence="3" key="2">
    <citation type="journal article" date="2021" name="PeerJ">
        <title>Extensive microbial diversity within the chicken gut microbiome revealed by metagenomics and culture.</title>
        <authorList>
            <person name="Gilroy R."/>
            <person name="Ravi A."/>
            <person name="Getino M."/>
            <person name="Pursley I."/>
            <person name="Horton D.L."/>
            <person name="Alikhan N.F."/>
            <person name="Baker D."/>
            <person name="Gharbi K."/>
            <person name="Hall N."/>
            <person name="Watson M."/>
            <person name="Adriaenssens E.M."/>
            <person name="Foster-Nyarko E."/>
            <person name="Jarju S."/>
            <person name="Secka A."/>
            <person name="Antonio M."/>
            <person name="Oren A."/>
            <person name="Chaudhuri R.R."/>
            <person name="La Ragione R."/>
            <person name="Hildebrand F."/>
            <person name="Pallen M.J."/>
        </authorList>
    </citation>
    <scope>NUCLEOTIDE SEQUENCE</scope>
    <source>
        <strain evidence="3">ChiBcec6-7307</strain>
    </source>
</reference>
<evidence type="ECO:0000259" key="2">
    <source>
        <dbReference type="Pfam" id="PF04389"/>
    </source>
</evidence>
<dbReference type="PANTHER" id="PTHR12147">
    <property type="entry name" value="METALLOPEPTIDASE M28 FAMILY MEMBER"/>
    <property type="match status" value="1"/>
</dbReference>
<sequence>MKKKRYMIWLLAAGLLAAGNLYAGGFRALAQEEDPLIEDMGEEFIIHSGEDLEELKAAEQAQTESVTEPVIQEETMVLEPASADSLEGFLAELTREESPTGSDGELNIGAYIRETMEGYGYTVSEQNFHEGFLNENGVDAPGVNIIAERGANAQTRYQDILIISTHYDSKTSPQEGDPLANDKSGAAVLLETARILAGLETDTDICFLFFSGEEDGLYGSLRFTESLEEEYRSRIVGQIHIEQAGCGENAPWVLLTADGEENLLGNLLRQEGLAESEIQEEGSLAETEASGERNSWEYRQDDATSIRHLAQAGIRAVTVIQDTELSELEADAVPRTEKLQEITDILAMTAGKIMSPASGSLLG</sequence>
<evidence type="ECO:0000313" key="4">
    <source>
        <dbReference type="Proteomes" id="UP000886889"/>
    </source>
</evidence>
<proteinExistence type="predicted"/>
<dbReference type="InterPro" id="IPR007484">
    <property type="entry name" value="Peptidase_M28"/>
</dbReference>
<evidence type="ECO:0000313" key="3">
    <source>
        <dbReference type="EMBL" id="HIV22691.1"/>
    </source>
</evidence>
<keyword evidence="1" id="KW-0732">Signal</keyword>
<dbReference type="InterPro" id="IPR045175">
    <property type="entry name" value="M28_fam"/>
</dbReference>
<organism evidence="3 4">
    <name type="scientific">Candidatus Merdiplasma excrementigallinarum</name>
    <dbReference type="NCBI Taxonomy" id="2840864"/>
    <lineage>
        <taxon>Bacteria</taxon>
        <taxon>Bacillati</taxon>
        <taxon>Bacillota</taxon>
        <taxon>Clostridia</taxon>
        <taxon>Lachnospirales</taxon>
        <taxon>Lachnospiraceae</taxon>
        <taxon>Lachnospiraceae incertae sedis</taxon>
        <taxon>Candidatus Merdiplasma</taxon>
    </lineage>
</organism>
<dbReference type="PANTHER" id="PTHR12147:SF26">
    <property type="entry name" value="PEPTIDASE M28 DOMAIN-CONTAINING PROTEIN"/>
    <property type="match status" value="1"/>
</dbReference>
<dbReference type="Pfam" id="PF04389">
    <property type="entry name" value="Peptidase_M28"/>
    <property type="match status" value="1"/>
</dbReference>
<dbReference type="Proteomes" id="UP000886889">
    <property type="component" value="Unassembled WGS sequence"/>
</dbReference>
<dbReference type="AlphaFoldDB" id="A0A9D1T7Q6"/>
<name>A0A9D1T7Q6_9FIRM</name>
<dbReference type="GO" id="GO:0006508">
    <property type="term" value="P:proteolysis"/>
    <property type="evidence" value="ECO:0007669"/>
    <property type="project" value="InterPro"/>
</dbReference>
<feature type="chain" id="PRO_5039216960" evidence="1">
    <location>
        <begin position="24"/>
        <end position="363"/>
    </location>
</feature>
<dbReference type="SUPFAM" id="SSF53187">
    <property type="entry name" value="Zn-dependent exopeptidases"/>
    <property type="match status" value="1"/>
</dbReference>
<gene>
    <name evidence="3" type="ORF">IAC80_02000</name>
</gene>